<dbReference type="AlphaFoldDB" id="A0AAD9XUC6"/>
<dbReference type="InterPro" id="IPR036514">
    <property type="entry name" value="SGNH_hydro_sf"/>
</dbReference>
<evidence type="ECO:0008006" key="8">
    <source>
        <dbReference type="Google" id="ProtNLM"/>
    </source>
</evidence>
<evidence type="ECO:0000256" key="1">
    <source>
        <dbReference type="ARBA" id="ARBA00008668"/>
    </source>
</evidence>
<feature type="chain" id="PRO_5041908301" description="GDSL esterase/lipase" evidence="5">
    <location>
        <begin position="24"/>
        <end position="332"/>
    </location>
</feature>
<dbReference type="GO" id="GO:0016042">
    <property type="term" value="P:lipid catabolic process"/>
    <property type="evidence" value="ECO:0007669"/>
    <property type="project" value="UniProtKB-KW"/>
</dbReference>
<evidence type="ECO:0000256" key="5">
    <source>
        <dbReference type="SAM" id="SignalP"/>
    </source>
</evidence>
<sequence length="332" mass="36007">MAKRLVVIAPCLAMAAVFRAVNAEVPVIFIFGDSTADVGTNNFLPGCKARIDFPFNGIDFPNGKATGSASAVKRRSFRGLNFASGGSGLLDITGQTMQKNVVPLGEQIHQFHIVHGNLMDTMGPSGTENVLSKPLFFISTANNDIFGYYHSGSTIPKEESLPIFLTYCVVIIQTLLNLGARKFGIISVPPIGCCPSQRIYNATGGCLEELDEHARAFHATMGVLMEKLSCEYSDMKYSLGNTYEMTINVVENPALFNFKEVASACCGSEKLNAESFCEPKANLCSKRSEYLFWYLFHPTQTASKLAALTLYSGEQRFVSPINFAQLAAAAAA</sequence>
<proteinExistence type="inferred from homology"/>
<evidence type="ECO:0000313" key="6">
    <source>
        <dbReference type="EMBL" id="KAK2665662.1"/>
    </source>
</evidence>
<keyword evidence="2" id="KW-0378">Hydrolase</keyword>
<keyword evidence="7" id="KW-1185">Reference proteome</keyword>
<dbReference type="PANTHER" id="PTHR45648:SF17">
    <property type="entry name" value="GDSL ESTERASE_LIPASE"/>
    <property type="match status" value="1"/>
</dbReference>
<evidence type="ECO:0000256" key="4">
    <source>
        <dbReference type="ARBA" id="ARBA00023098"/>
    </source>
</evidence>
<dbReference type="PANTHER" id="PTHR45648">
    <property type="entry name" value="GDSL LIPASE/ACYLHYDROLASE FAMILY PROTEIN (AFU_ORTHOLOGUE AFUA_4G14700)"/>
    <property type="match status" value="1"/>
</dbReference>
<protein>
    <recommendedName>
        <fullName evidence="8">GDSL esterase/lipase</fullName>
    </recommendedName>
</protein>
<comment type="caution">
    <text evidence="6">The sequence shown here is derived from an EMBL/GenBank/DDBJ whole genome shotgun (WGS) entry which is preliminary data.</text>
</comment>
<keyword evidence="4" id="KW-0443">Lipid metabolism</keyword>
<dbReference type="InterPro" id="IPR001087">
    <property type="entry name" value="GDSL"/>
</dbReference>
<dbReference type="GO" id="GO:0016788">
    <property type="term" value="F:hydrolase activity, acting on ester bonds"/>
    <property type="evidence" value="ECO:0007669"/>
    <property type="project" value="InterPro"/>
</dbReference>
<reference evidence="6" key="1">
    <citation type="journal article" date="2023" name="Plant J.">
        <title>Genome sequences and population genomics provide insights into the demographic history, inbreeding, and mutation load of two 'living fossil' tree species of Dipteronia.</title>
        <authorList>
            <person name="Feng Y."/>
            <person name="Comes H.P."/>
            <person name="Chen J."/>
            <person name="Zhu S."/>
            <person name="Lu R."/>
            <person name="Zhang X."/>
            <person name="Li P."/>
            <person name="Qiu J."/>
            <person name="Olsen K.M."/>
            <person name="Qiu Y."/>
        </authorList>
    </citation>
    <scope>NUCLEOTIDE SEQUENCE</scope>
    <source>
        <strain evidence="6">KIB01</strain>
    </source>
</reference>
<gene>
    <name evidence="6" type="ORF">Ddye_004236</name>
</gene>
<dbReference type="EMBL" id="JANJYI010000001">
    <property type="protein sequence ID" value="KAK2665662.1"/>
    <property type="molecule type" value="Genomic_DNA"/>
</dbReference>
<keyword evidence="5" id="KW-0732">Signal</keyword>
<name>A0AAD9XUC6_9ROSI</name>
<evidence type="ECO:0000256" key="3">
    <source>
        <dbReference type="ARBA" id="ARBA00022963"/>
    </source>
</evidence>
<dbReference type="InterPro" id="IPR051058">
    <property type="entry name" value="GDSL_Est/Lipase"/>
</dbReference>
<accession>A0AAD9XUC6</accession>
<evidence type="ECO:0000256" key="2">
    <source>
        <dbReference type="ARBA" id="ARBA00022801"/>
    </source>
</evidence>
<dbReference type="Proteomes" id="UP001280121">
    <property type="component" value="Unassembled WGS sequence"/>
</dbReference>
<keyword evidence="3" id="KW-0442">Lipid degradation</keyword>
<dbReference type="Pfam" id="PF00657">
    <property type="entry name" value="Lipase_GDSL"/>
    <property type="match status" value="1"/>
</dbReference>
<dbReference type="Gene3D" id="3.40.50.1110">
    <property type="entry name" value="SGNH hydrolase"/>
    <property type="match status" value="1"/>
</dbReference>
<evidence type="ECO:0000313" key="7">
    <source>
        <dbReference type="Proteomes" id="UP001280121"/>
    </source>
</evidence>
<comment type="similarity">
    <text evidence="1">Belongs to the 'GDSL' lipolytic enzyme family.</text>
</comment>
<organism evidence="6 7">
    <name type="scientific">Dipteronia dyeriana</name>
    <dbReference type="NCBI Taxonomy" id="168575"/>
    <lineage>
        <taxon>Eukaryota</taxon>
        <taxon>Viridiplantae</taxon>
        <taxon>Streptophyta</taxon>
        <taxon>Embryophyta</taxon>
        <taxon>Tracheophyta</taxon>
        <taxon>Spermatophyta</taxon>
        <taxon>Magnoliopsida</taxon>
        <taxon>eudicotyledons</taxon>
        <taxon>Gunneridae</taxon>
        <taxon>Pentapetalae</taxon>
        <taxon>rosids</taxon>
        <taxon>malvids</taxon>
        <taxon>Sapindales</taxon>
        <taxon>Sapindaceae</taxon>
        <taxon>Hippocastanoideae</taxon>
        <taxon>Acereae</taxon>
        <taxon>Dipteronia</taxon>
    </lineage>
</organism>
<feature type="signal peptide" evidence="5">
    <location>
        <begin position="1"/>
        <end position="23"/>
    </location>
</feature>